<dbReference type="EMBL" id="OQ890319">
    <property type="protein sequence ID" value="WLJ25914.1"/>
    <property type="molecule type" value="Genomic_DNA"/>
</dbReference>
<sequence length="106" mass="12674">MRYDKRIFFVSQVDGEYDQLTGDYLEPEIVKTEVYAAVHDTKETTLKLLYGDIRQRSFTVHILGHYEKAFSYILIDDKPYHVDLTRRLRHRQTFIVSEVQNGWDKC</sequence>
<name>A0AA50AEU4_9VIRU</name>
<reference evidence="1" key="1">
    <citation type="submission" date="2023-04" db="EMBL/GenBank/DDBJ databases">
        <title>The human skin virome in hidradenitis suppurativa patients.</title>
        <authorList>
            <person name="Jansen D."/>
        </authorList>
    </citation>
    <scope>NUCLEOTIDE SEQUENCE</scope>
    <source>
        <strain evidence="1">VC3_JansenPhageH</strain>
    </source>
</reference>
<evidence type="ECO:0000313" key="1">
    <source>
        <dbReference type="EMBL" id="WLJ25914.1"/>
    </source>
</evidence>
<accession>A0AA50AEU4</accession>
<organism evidence="1">
    <name type="scientific">Firmicutes phage HS11</name>
    <dbReference type="NCBI Taxonomy" id="3056393"/>
    <lineage>
        <taxon>Viruses</taxon>
    </lineage>
</organism>
<protein>
    <submittedName>
        <fullName evidence="1">Head closure knob</fullName>
    </submittedName>
</protein>
<proteinExistence type="predicted"/>